<dbReference type="WBParaSite" id="ASIM_0000688001-mRNA-1">
    <property type="protein sequence ID" value="ASIM_0000688001-mRNA-1"/>
    <property type="gene ID" value="ASIM_0000688001"/>
</dbReference>
<organism evidence="4">
    <name type="scientific">Anisakis simplex</name>
    <name type="common">Herring worm</name>
    <dbReference type="NCBI Taxonomy" id="6269"/>
    <lineage>
        <taxon>Eukaryota</taxon>
        <taxon>Metazoa</taxon>
        <taxon>Ecdysozoa</taxon>
        <taxon>Nematoda</taxon>
        <taxon>Chromadorea</taxon>
        <taxon>Rhabditida</taxon>
        <taxon>Spirurina</taxon>
        <taxon>Ascaridomorpha</taxon>
        <taxon>Ascaridoidea</taxon>
        <taxon>Anisakidae</taxon>
        <taxon>Anisakis</taxon>
        <taxon>Anisakis simplex complex</taxon>
    </lineage>
</organism>
<reference evidence="4" key="1">
    <citation type="submission" date="2017-02" db="UniProtKB">
        <authorList>
            <consortium name="WormBaseParasite"/>
        </authorList>
    </citation>
    <scope>IDENTIFICATION</scope>
</reference>
<dbReference type="Gene3D" id="4.10.410.10">
    <property type="entry name" value="Pancreatic trypsin inhibitor Kunitz domain"/>
    <property type="match status" value="1"/>
</dbReference>
<evidence type="ECO:0000313" key="2">
    <source>
        <dbReference type="EMBL" id="VDK27475.1"/>
    </source>
</evidence>
<gene>
    <name evidence="2" type="ORF">ASIM_LOCUS6657</name>
</gene>
<keyword evidence="3" id="KW-1185">Reference proteome</keyword>
<dbReference type="CDD" id="cd00109">
    <property type="entry name" value="Kunitz-type"/>
    <property type="match status" value="1"/>
</dbReference>
<dbReference type="Proteomes" id="UP000267096">
    <property type="component" value="Unassembled WGS sequence"/>
</dbReference>
<name>A0A0M3JGX1_ANISI</name>
<evidence type="ECO:0000259" key="1">
    <source>
        <dbReference type="SMART" id="SM00131"/>
    </source>
</evidence>
<dbReference type="InterPro" id="IPR036880">
    <property type="entry name" value="Kunitz_BPTI_sf"/>
</dbReference>
<dbReference type="OrthoDB" id="4473401at2759"/>
<accession>A0A0M3JGX1</accession>
<dbReference type="GO" id="GO:0004867">
    <property type="term" value="F:serine-type endopeptidase inhibitor activity"/>
    <property type="evidence" value="ECO:0007669"/>
    <property type="project" value="InterPro"/>
</dbReference>
<sequence length="79" mass="9044">MDFCLQPRDPGPCNKTEKRFGYNPESDTCVEYEYGGSSVSTYDPISYNLNKLKRIVKKFESLTSSKKYTDKCTIVLIDS</sequence>
<evidence type="ECO:0000313" key="3">
    <source>
        <dbReference type="Proteomes" id="UP000267096"/>
    </source>
</evidence>
<dbReference type="SUPFAM" id="SSF57362">
    <property type="entry name" value="BPTI-like"/>
    <property type="match status" value="1"/>
</dbReference>
<dbReference type="Pfam" id="PF00014">
    <property type="entry name" value="Kunitz_BPTI"/>
    <property type="match status" value="1"/>
</dbReference>
<feature type="domain" description="BPTI/Kunitz inhibitor" evidence="1">
    <location>
        <begin position="2"/>
        <end position="38"/>
    </location>
</feature>
<protein>
    <submittedName>
        <fullName evidence="4">BPTI/Kunitz inhibitor domain-containing protein</fullName>
    </submittedName>
</protein>
<dbReference type="InterPro" id="IPR002223">
    <property type="entry name" value="Kunitz_BPTI"/>
</dbReference>
<dbReference type="EMBL" id="UYRR01014798">
    <property type="protein sequence ID" value="VDK27475.1"/>
    <property type="molecule type" value="Genomic_DNA"/>
</dbReference>
<evidence type="ECO:0000313" key="4">
    <source>
        <dbReference type="WBParaSite" id="ASIM_0000688001-mRNA-1"/>
    </source>
</evidence>
<reference evidence="2 3" key="2">
    <citation type="submission" date="2018-11" db="EMBL/GenBank/DDBJ databases">
        <authorList>
            <consortium name="Pathogen Informatics"/>
        </authorList>
    </citation>
    <scope>NUCLEOTIDE SEQUENCE [LARGE SCALE GENOMIC DNA]</scope>
</reference>
<proteinExistence type="predicted"/>
<dbReference type="SMART" id="SM00131">
    <property type="entry name" value="KU"/>
    <property type="match status" value="1"/>
</dbReference>
<dbReference type="AlphaFoldDB" id="A0A0M3JGX1"/>